<dbReference type="RefSeq" id="WP_096434288.1">
    <property type="nucleotide sequence ID" value="NZ_NTJD01000010.1"/>
</dbReference>
<evidence type="ECO:0000313" key="2">
    <source>
        <dbReference type="EMBL" id="PCD75725.1"/>
    </source>
</evidence>
<feature type="signal peptide" evidence="1">
    <location>
        <begin position="1"/>
        <end position="25"/>
    </location>
</feature>
<evidence type="ECO:0000313" key="3">
    <source>
        <dbReference type="Proteomes" id="UP000243507"/>
    </source>
</evidence>
<dbReference type="OrthoDB" id="7865260at2"/>
<proteinExistence type="predicted"/>
<name>A0A2A4CMA3_9RHOB</name>
<dbReference type="PROSITE" id="PS51257">
    <property type="entry name" value="PROKAR_LIPOPROTEIN"/>
    <property type="match status" value="1"/>
</dbReference>
<dbReference type="Proteomes" id="UP000243507">
    <property type="component" value="Unassembled WGS sequence"/>
</dbReference>
<comment type="caution">
    <text evidence="2">The sequence shown here is derived from an EMBL/GenBank/DDBJ whole genome shotgun (WGS) entry which is preliminary data.</text>
</comment>
<gene>
    <name evidence="2" type="ORF">CLN94_12505</name>
</gene>
<dbReference type="EMBL" id="NTJD01000010">
    <property type="protein sequence ID" value="PCD75725.1"/>
    <property type="molecule type" value="Genomic_DNA"/>
</dbReference>
<dbReference type="AlphaFoldDB" id="A0A2A4CMA3"/>
<reference evidence="2 3" key="1">
    <citation type="submission" date="2017-09" db="EMBL/GenBank/DDBJ databases">
        <title>A multilocus sequence analysis scheme for characterization of bacteria in the genus Thioclava.</title>
        <authorList>
            <person name="Liu Y."/>
            <person name="Shao Z."/>
        </authorList>
    </citation>
    <scope>NUCLEOTIDE SEQUENCE [LARGE SCALE GENOMIC DNA]</scope>
    <source>
        <strain evidence="2 3">CAU 1312</strain>
    </source>
</reference>
<accession>A0A2A4CMA3</accession>
<feature type="chain" id="PRO_5012901231" evidence="1">
    <location>
        <begin position="26"/>
        <end position="155"/>
    </location>
</feature>
<keyword evidence="3" id="KW-1185">Reference proteome</keyword>
<evidence type="ECO:0000256" key="1">
    <source>
        <dbReference type="SAM" id="SignalP"/>
    </source>
</evidence>
<protein>
    <submittedName>
        <fullName evidence="2">Uncharacterized protein</fullName>
    </submittedName>
</protein>
<sequence length="155" mass="16379">MFKKSISAAALCLLLAGCEVPVIIAAEANDGKWGGKGQSMFEIEFPAVMIVQVDGLEEEVLKGPLLGHANGTARYTLTGPNWGTCEGAYTKEGLSTMTCANGFDVAIDIGERRSKMSGHYIVSGEEKGHAFRSILGWGKEADEAQLRALLAASNG</sequence>
<keyword evidence="1" id="KW-0732">Signal</keyword>
<organism evidence="2 3">
    <name type="scientific">Pseudothioclava arenosa</name>
    <dbReference type="NCBI Taxonomy" id="1795308"/>
    <lineage>
        <taxon>Bacteria</taxon>
        <taxon>Pseudomonadati</taxon>
        <taxon>Pseudomonadota</taxon>
        <taxon>Alphaproteobacteria</taxon>
        <taxon>Rhodobacterales</taxon>
        <taxon>Paracoccaceae</taxon>
        <taxon>Pseudothioclava</taxon>
    </lineage>
</organism>